<sequence length="10" mass="1201">MFFELLLCAD</sequence>
<evidence type="ECO:0000313" key="2">
    <source>
        <dbReference type="Proteomes" id="UP000234681"/>
    </source>
</evidence>
<dbReference type="Proteomes" id="UP000234681">
    <property type="component" value="Chromosome 9"/>
</dbReference>
<protein>
    <submittedName>
        <fullName evidence="1">RCG55689</fullName>
    </submittedName>
</protein>
<organism evidence="1 2">
    <name type="scientific">Rattus norvegicus</name>
    <name type="common">Rat</name>
    <dbReference type="NCBI Taxonomy" id="10116"/>
    <lineage>
        <taxon>Eukaryota</taxon>
        <taxon>Metazoa</taxon>
        <taxon>Chordata</taxon>
        <taxon>Craniata</taxon>
        <taxon>Vertebrata</taxon>
        <taxon>Euteleostomi</taxon>
        <taxon>Mammalia</taxon>
        <taxon>Eutheria</taxon>
        <taxon>Euarchontoglires</taxon>
        <taxon>Glires</taxon>
        <taxon>Rodentia</taxon>
        <taxon>Myomorpha</taxon>
        <taxon>Muroidea</taxon>
        <taxon>Muridae</taxon>
        <taxon>Murinae</taxon>
        <taxon>Rattus</taxon>
    </lineage>
</organism>
<proteinExistence type="predicted"/>
<evidence type="ECO:0000313" key="1">
    <source>
        <dbReference type="EMBL" id="EDL92072.1"/>
    </source>
</evidence>
<reference evidence="1 2" key="1">
    <citation type="submission" date="2005-09" db="EMBL/GenBank/DDBJ databases">
        <authorList>
            <person name="Mural R.J."/>
            <person name="Li P.W."/>
            <person name="Adams M.D."/>
            <person name="Amanatides P.G."/>
            <person name="Baden-Tillson H."/>
            <person name="Barnstead M."/>
            <person name="Chin S.H."/>
            <person name="Dew I."/>
            <person name="Evans C.A."/>
            <person name="Ferriera S."/>
            <person name="Flanigan M."/>
            <person name="Fosler C."/>
            <person name="Glodek A."/>
            <person name="Gu Z."/>
            <person name="Holt R.A."/>
            <person name="Jennings D."/>
            <person name="Kraft C.L."/>
            <person name="Lu F."/>
            <person name="Nguyen T."/>
            <person name="Nusskern D.R."/>
            <person name="Pfannkoch C.M."/>
            <person name="Sitter C."/>
            <person name="Sutton G.G."/>
            <person name="Venter J.C."/>
            <person name="Wang Z."/>
            <person name="Woodage T."/>
            <person name="Zheng X.H."/>
            <person name="Zhong F."/>
        </authorList>
    </citation>
    <scope>NUCLEOTIDE SEQUENCE [LARGE SCALE GENOMIC DNA]</scope>
    <source>
        <strain>BN</strain>
        <strain evidence="2">Sprague-Dawley</strain>
    </source>
</reference>
<dbReference type="EMBL" id="CH473997">
    <property type="protein sequence ID" value="EDL92072.1"/>
    <property type="molecule type" value="Genomic_DNA"/>
</dbReference>
<accession>A6JQL5</accession>
<gene>
    <name evidence="1" type="ORF">rCG_55689</name>
</gene>
<name>A6JQL5_RAT</name>